<organism evidence="2 3">
    <name type="scientific">Alternaria arborescens</name>
    <dbReference type="NCBI Taxonomy" id="156630"/>
    <lineage>
        <taxon>Eukaryota</taxon>
        <taxon>Fungi</taxon>
        <taxon>Dikarya</taxon>
        <taxon>Ascomycota</taxon>
        <taxon>Pezizomycotina</taxon>
        <taxon>Dothideomycetes</taxon>
        <taxon>Pleosporomycetidae</taxon>
        <taxon>Pleosporales</taxon>
        <taxon>Pleosporineae</taxon>
        <taxon>Pleosporaceae</taxon>
        <taxon>Alternaria</taxon>
        <taxon>Alternaria sect. Alternaria</taxon>
    </lineage>
</organism>
<comment type="caution">
    <text evidence="2">The sequence shown here is derived from an EMBL/GenBank/DDBJ whole genome shotgun (WGS) entry which is preliminary data.</text>
</comment>
<proteinExistence type="predicted"/>
<feature type="compositionally biased region" description="Acidic residues" evidence="1">
    <location>
        <begin position="32"/>
        <end position="41"/>
    </location>
</feature>
<reference evidence="3" key="1">
    <citation type="journal article" date="2019" name="bioRxiv">
        <title>Genomics, evolutionary history and diagnostics of the Alternaria alternata species group including apple and Asian pear pathotypes.</title>
        <authorList>
            <person name="Armitage A.D."/>
            <person name="Cockerton H.M."/>
            <person name="Sreenivasaprasad S."/>
            <person name="Woodhall J.W."/>
            <person name="Lane C.R."/>
            <person name="Harrison R.J."/>
            <person name="Clarkson J.P."/>
        </authorList>
    </citation>
    <scope>NUCLEOTIDE SEQUENCE [LARGE SCALE GENOMIC DNA]</scope>
    <source>
        <strain evidence="3">RGR 97.0016</strain>
    </source>
</reference>
<gene>
    <name evidence="2" type="ORF">AA0113_g12647</name>
</gene>
<protein>
    <submittedName>
        <fullName evidence="2">Uncharacterized protein</fullName>
    </submittedName>
</protein>
<dbReference type="AlphaFoldDB" id="A0A4Q4PWG1"/>
<dbReference type="EMBL" id="PEJP01000113">
    <property type="protein sequence ID" value="RYO24339.1"/>
    <property type="molecule type" value="Genomic_DNA"/>
</dbReference>
<name>A0A4Q4PWG1_9PLEO</name>
<accession>A0A4Q4PWG1</accession>
<sequence length="41" mass="4673">MRRLGRKQNVNIGDAVEEDEDEDNIGMTEEGVFGDEDNFDL</sequence>
<feature type="region of interest" description="Disordered" evidence="1">
    <location>
        <begin position="1"/>
        <end position="41"/>
    </location>
</feature>
<evidence type="ECO:0000313" key="2">
    <source>
        <dbReference type="EMBL" id="RYO24339.1"/>
    </source>
</evidence>
<feature type="compositionally biased region" description="Acidic residues" evidence="1">
    <location>
        <begin position="15"/>
        <end position="24"/>
    </location>
</feature>
<evidence type="ECO:0000256" key="1">
    <source>
        <dbReference type="SAM" id="MobiDB-lite"/>
    </source>
</evidence>
<keyword evidence="3" id="KW-1185">Reference proteome</keyword>
<evidence type="ECO:0000313" key="3">
    <source>
        <dbReference type="Proteomes" id="UP000293823"/>
    </source>
</evidence>
<dbReference type="Proteomes" id="UP000293823">
    <property type="component" value="Unassembled WGS sequence"/>
</dbReference>